<feature type="transmembrane region" description="Helical" evidence="6">
    <location>
        <begin position="364"/>
        <end position="387"/>
    </location>
</feature>
<dbReference type="GO" id="GO:0022857">
    <property type="term" value="F:transmembrane transporter activity"/>
    <property type="evidence" value="ECO:0007669"/>
    <property type="project" value="InterPro"/>
</dbReference>
<dbReference type="InterPro" id="IPR036259">
    <property type="entry name" value="MFS_trans_sf"/>
</dbReference>
<dbReference type="EMBL" id="AEVF01000011">
    <property type="protein sequence ID" value="EFX40434.1"/>
    <property type="molecule type" value="Genomic_DNA"/>
</dbReference>
<feature type="transmembrane region" description="Helical" evidence="6">
    <location>
        <begin position="299"/>
        <end position="318"/>
    </location>
</feature>
<evidence type="ECO:0000256" key="3">
    <source>
        <dbReference type="ARBA" id="ARBA00022692"/>
    </source>
</evidence>
<dbReference type="PANTHER" id="PTHR23513">
    <property type="entry name" value="INTEGRAL MEMBRANE EFFLUX PROTEIN-RELATED"/>
    <property type="match status" value="1"/>
</dbReference>
<keyword evidence="2" id="KW-1003">Cell membrane</keyword>
<feature type="transmembrane region" description="Helical" evidence="6">
    <location>
        <begin position="46"/>
        <end position="67"/>
    </location>
</feature>
<proteinExistence type="predicted"/>
<evidence type="ECO:0000256" key="5">
    <source>
        <dbReference type="ARBA" id="ARBA00023136"/>
    </source>
</evidence>
<name>E8KBY2_9STRE</name>
<keyword evidence="5 6" id="KW-0472">Membrane</keyword>
<dbReference type="eggNOG" id="COG2814">
    <property type="taxonomic scope" value="Bacteria"/>
</dbReference>
<evidence type="ECO:0000256" key="2">
    <source>
        <dbReference type="ARBA" id="ARBA00022475"/>
    </source>
</evidence>
<comment type="subcellular location">
    <subcellularLocation>
        <location evidence="1">Cell membrane</location>
        <topology evidence="1">Multi-pass membrane protein</topology>
    </subcellularLocation>
</comment>
<protein>
    <submittedName>
        <fullName evidence="7">Transporter, major facilitator family protein</fullName>
    </submittedName>
</protein>
<dbReference type="GO" id="GO:0005886">
    <property type="term" value="C:plasma membrane"/>
    <property type="evidence" value="ECO:0007669"/>
    <property type="project" value="UniProtKB-SubCell"/>
</dbReference>
<feature type="transmembrane region" description="Helical" evidence="6">
    <location>
        <begin position="21"/>
        <end position="40"/>
    </location>
</feature>
<feature type="transmembrane region" description="Helical" evidence="6">
    <location>
        <begin position="231"/>
        <end position="253"/>
    </location>
</feature>
<evidence type="ECO:0000313" key="8">
    <source>
        <dbReference type="Proteomes" id="UP000010304"/>
    </source>
</evidence>
<dbReference type="RefSeq" id="WP_006145761.1">
    <property type="nucleotide sequence ID" value="NZ_GL732463.1"/>
</dbReference>
<evidence type="ECO:0000313" key="7">
    <source>
        <dbReference type="EMBL" id="EFX40434.1"/>
    </source>
</evidence>
<feature type="transmembrane region" description="Helical" evidence="6">
    <location>
        <begin position="151"/>
        <end position="170"/>
    </location>
</feature>
<dbReference type="AlphaFoldDB" id="E8KBY2"/>
<feature type="transmembrane region" description="Helical" evidence="6">
    <location>
        <begin position="176"/>
        <end position="197"/>
    </location>
</feature>
<comment type="caution">
    <text evidence="7">The sequence shown here is derived from an EMBL/GenBank/DDBJ whole genome shotgun (WGS) entry which is preliminary data.</text>
</comment>
<dbReference type="InterPro" id="IPR011701">
    <property type="entry name" value="MFS"/>
</dbReference>
<keyword evidence="3 6" id="KW-0812">Transmembrane</keyword>
<dbReference type="SUPFAM" id="SSF103473">
    <property type="entry name" value="MFS general substrate transporter"/>
    <property type="match status" value="1"/>
</dbReference>
<dbReference type="STRING" id="888746.HMPREF9180_0987"/>
<dbReference type="HOGENOM" id="CLU_034180_16_4_9"/>
<feature type="transmembrane region" description="Helical" evidence="6">
    <location>
        <begin position="393"/>
        <end position="412"/>
    </location>
</feature>
<feature type="transmembrane region" description="Helical" evidence="6">
    <location>
        <begin position="265"/>
        <end position="287"/>
    </location>
</feature>
<dbReference type="Gene3D" id="1.20.1250.20">
    <property type="entry name" value="MFS general substrate transporter like domains"/>
    <property type="match status" value="1"/>
</dbReference>
<keyword evidence="8" id="KW-1185">Reference proteome</keyword>
<dbReference type="CDD" id="cd06173">
    <property type="entry name" value="MFS_MefA_like"/>
    <property type="match status" value="1"/>
</dbReference>
<feature type="transmembrane region" description="Helical" evidence="6">
    <location>
        <begin position="106"/>
        <end position="130"/>
    </location>
</feature>
<dbReference type="Pfam" id="PF07690">
    <property type="entry name" value="MFS_1"/>
    <property type="match status" value="1"/>
</dbReference>
<dbReference type="PANTHER" id="PTHR23513:SF6">
    <property type="entry name" value="MAJOR FACILITATOR SUPERFAMILY ASSOCIATED DOMAIN-CONTAINING PROTEIN"/>
    <property type="match status" value="1"/>
</dbReference>
<feature type="transmembrane region" description="Helical" evidence="6">
    <location>
        <begin position="324"/>
        <end position="352"/>
    </location>
</feature>
<organism evidence="7 8">
    <name type="scientific">Streptococcus peroris ATCC 700780</name>
    <dbReference type="NCBI Taxonomy" id="888746"/>
    <lineage>
        <taxon>Bacteria</taxon>
        <taxon>Bacillati</taxon>
        <taxon>Bacillota</taxon>
        <taxon>Bacilli</taxon>
        <taxon>Lactobacillales</taxon>
        <taxon>Streptococcaceae</taxon>
        <taxon>Streptococcus</taxon>
    </lineage>
</organism>
<reference evidence="7 8" key="1">
    <citation type="submission" date="2010-12" db="EMBL/GenBank/DDBJ databases">
        <authorList>
            <person name="Muzny D."/>
            <person name="Qin X."/>
            <person name="Deng J."/>
            <person name="Jiang H."/>
            <person name="Liu Y."/>
            <person name="Qu J."/>
            <person name="Song X.-Z."/>
            <person name="Zhang L."/>
            <person name="Thornton R."/>
            <person name="Coyle M."/>
            <person name="Francisco L."/>
            <person name="Jackson L."/>
            <person name="Javaid M."/>
            <person name="Korchina V."/>
            <person name="Kovar C."/>
            <person name="Mata R."/>
            <person name="Mathew T."/>
            <person name="Ngo R."/>
            <person name="Nguyen L."/>
            <person name="Nguyen N."/>
            <person name="Okwuonu G."/>
            <person name="Ongeri F."/>
            <person name="Pham C."/>
            <person name="Simmons D."/>
            <person name="Wilczek-Boney K."/>
            <person name="Hale W."/>
            <person name="Jakkamsetti A."/>
            <person name="Pham P."/>
            <person name="Ruth R."/>
            <person name="San Lucas F."/>
            <person name="Warren J."/>
            <person name="Zhang J."/>
            <person name="Zhao Z."/>
            <person name="Zhou C."/>
            <person name="Zhu D."/>
            <person name="Lee S."/>
            <person name="Bess C."/>
            <person name="Blankenburg K."/>
            <person name="Forbes L."/>
            <person name="Fu Q."/>
            <person name="Gubbala S."/>
            <person name="Hirani K."/>
            <person name="Jayaseelan J.C."/>
            <person name="Lara F."/>
            <person name="Munidasa M."/>
            <person name="Palculict T."/>
            <person name="Patil S."/>
            <person name="Pu L.-L."/>
            <person name="Saada N."/>
            <person name="Tang L."/>
            <person name="Weissenberger G."/>
            <person name="Zhu Y."/>
            <person name="Hemphill L."/>
            <person name="Shang Y."/>
            <person name="Youmans B."/>
            <person name="Ayvaz T."/>
            <person name="Ross M."/>
            <person name="Santibanez J."/>
            <person name="Aqrawi P."/>
            <person name="Gross S."/>
            <person name="Joshi V."/>
            <person name="Fowler G."/>
            <person name="Nazareth L."/>
            <person name="Reid J."/>
            <person name="Worley K."/>
            <person name="Petrosino J."/>
            <person name="Highlander S."/>
            <person name="Gibbs R."/>
        </authorList>
    </citation>
    <scope>NUCLEOTIDE SEQUENCE [LARGE SCALE GENOMIC DNA]</scope>
    <source>
        <strain evidence="7 8">ATCC 700780</strain>
    </source>
</reference>
<accession>E8KBY2</accession>
<gene>
    <name evidence="7" type="ORF">HMPREF9180_0987</name>
</gene>
<dbReference type="OrthoDB" id="9775268at2"/>
<evidence type="ECO:0000256" key="4">
    <source>
        <dbReference type="ARBA" id="ARBA00022989"/>
    </source>
</evidence>
<evidence type="ECO:0000256" key="6">
    <source>
        <dbReference type="SAM" id="Phobius"/>
    </source>
</evidence>
<keyword evidence="4 6" id="KW-1133">Transmembrane helix</keyword>
<sequence>MQHSISDRESNQQIIKDFISNFIGSLSGKAFNFALGLMLLDQTKSAMSFGINMIIYPLVSLIFLVPIGNIVDKYRHKKILTFNFIFRMLIFLFFYVFYFLTDSSSILYLVIPFVVLHSITVNISDTCYSASIHELVNDRKIQRLSSVTQTAIAIATMLSPAIGVIFYSWIGFAGFILIEILANFLSLGVLLTMKFYYEYEEPETTNKKLEKQLYGVKEIIHFLKENQIVKYIILVSVVLNFFYTSISIGVPFVVKEQLLLDNATIGILETMSAIGMLLASISMSLLPDKKENKLLSNKISFPLFLLIIAIIGLGVTFSTTQSQIFISTLGGLFMGIIAFTLVILNIVVMTYLQSTIETKFLGRVMSTLFTLNTSIMPIGTLVFTYLFQQEVNGGVIFIVGGTCLLIYTMFLLPRIFNLLKAN</sequence>
<evidence type="ECO:0000256" key="1">
    <source>
        <dbReference type="ARBA" id="ARBA00004651"/>
    </source>
</evidence>
<dbReference type="Proteomes" id="UP000010304">
    <property type="component" value="Unassembled WGS sequence"/>
</dbReference>
<feature type="transmembrane region" description="Helical" evidence="6">
    <location>
        <begin position="79"/>
        <end position="100"/>
    </location>
</feature>